<gene>
    <name evidence="1" type="ORF">FE251_03405</name>
</gene>
<reference evidence="1 2" key="1">
    <citation type="submission" date="2019-05" db="EMBL/GenBank/DDBJ databases">
        <title>Georgenia *** sp. nov., and Georgenia *** sp. nov., isolated from the intestinal contents of plateau pika (Ochotona curzoniae) in the Qinghai-Tibet plateau of China.</title>
        <authorList>
            <person name="Tian Z."/>
        </authorList>
    </citation>
    <scope>NUCLEOTIDE SEQUENCE [LARGE SCALE GENOMIC DNA]</scope>
    <source>
        <strain evidence="1 2">Z294</strain>
    </source>
</reference>
<evidence type="ECO:0000313" key="1">
    <source>
        <dbReference type="EMBL" id="QDB78532.1"/>
    </source>
</evidence>
<dbReference type="EMBL" id="CP040899">
    <property type="protein sequence ID" value="QDB78532.1"/>
    <property type="molecule type" value="Genomic_DNA"/>
</dbReference>
<name>A0ABX5VJD7_9MICO</name>
<keyword evidence="2" id="KW-1185">Reference proteome</keyword>
<protein>
    <recommendedName>
        <fullName evidence="3">DoxX family membrane protein</fullName>
    </recommendedName>
</protein>
<accession>A0ABX5VJD7</accession>
<sequence>MGLPMKLRHMPPRLAAGAFILSSGLDKRGLDEEQAAGLQEMGARAFPMLKDMSAKDFGKLLSTAEISLGVALLSPFVPSLAAGLGLTAFSSGLVRMYLRTPGATREDGIRPTPDGIAMSKDIWLVGIGLGLVLDSLGSRKR</sequence>
<evidence type="ECO:0008006" key="3">
    <source>
        <dbReference type="Google" id="ProtNLM"/>
    </source>
</evidence>
<evidence type="ECO:0000313" key="2">
    <source>
        <dbReference type="Proteomes" id="UP000313948"/>
    </source>
</evidence>
<dbReference type="RefSeq" id="WP_139947871.1">
    <property type="nucleotide sequence ID" value="NZ_CP040899.1"/>
</dbReference>
<organism evidence="1 2">
    <name type="scientific">Georgenia wutianyii</name>
    <dbReference type="NCBI Taxonomy" id="2585135"/>
    <lineage>
        <taxon>Bacteria</taxon>
        <taxon>Bacillati</taxon>
        <taxon>Actinomycetota</taxon>
        <taxon>Actinomycetes</taxon>
        <taxon>Micrococcales</taxon>
        <taxon>Bogoriellaceae</taxon>
        <taxon>Georgenia</taxon>
    </lineage>
</organism>
<proteinExistence type="predicted"/>
<dbReference type="Proteomes" id="UP000313948">
    <property type="component" value="Chromosome"/>
</dbReference>